<reference evidence="3 4" key="1">
    <citation type="submission" date="2015-09" db="EMBL/GenBank/DDBJ databases">
        <authorList>
            <consortium name="Pathogen Informatics"/>
        </authorList>
    </citation>
    <scope>NUCLEOTIDE SEQUENCE [LARGE SCALE GENOMIC DNA]</scope>
    <source>
        <strain evidence="3 4">2789STDY5834960</strain>
    </source>
</reference>
<feature type="domain" description="DUF4367" evidence="2">
    <location>
        <begin position="102"/>
        <end position="213"/>
    </location>
</feature>
<dbReference type="OrthoDB" id="1828554at2"/>
<organism evidence="3 4">
    <name type="scientific">Roseburia intestinalis</name>
    <dbReference type="NCBI Taxonomy" id="166486"/>
    <lineage>
        <taxon>Bacteria</taxon>
        <taxon>Bacillati</taxon>
        <taxon>Bacillota</taxon>
        <taxon>Clostridia</taxon>
        <taxon>Lachnospirales</taxon>
        <taxon>Lachnospiraceae</taxon>
        <taxon>Roseburia</taxon>
    </lineage>
</organism>
<evidence type="ECO:0000313" key="4">
    <source>
        <dbReference type="Proteomes" id="UP000095350"/>
    </source>
</evidence>
<name>A0A173VNI1_9FIRM</name>
<dbReference type="Proteomes" id="UP000095350">
    <property type="component" value="Unassembled WGS sequence"/>
</dbReference>
<keyword evidence="1" id="KW-0812">Transmembrane</keyword>
<gene>
    <name evidence="3" type="ORF">ERS852572_03194</name>
</gene>
<evidence type="ECO:0000313" key="3">
    <source>
        <dbReference type="EMBL" id="CUN28330.1"/>
    </source>
</evidence>
<evidence type="ECO:0000256" key="1">
    <source>
        <dbReference type="SAM" id="Phobius"/>
    </source>
</evidence>
<proteinExistence type="predicted"/>
<sequence length="476" mass="53167">MNIENMEQEFPKMPQSMRDMIEKEVEKQVKVTPQRGYFSLKKAVVASLAATFVLGTTIFAGTKLYRMSSSPQGNYGMTTKIEKTDATENTEKIDPAPQLAMKLSYLPDGMTETEEGKYSYEQTPGQGGISIVFYQMDTGDEAFWMQDHYVTESENIQVGNHDGVYEKMQNIVGDDSAFDQMIYVTYPEYHYVMQMYVGHDVTKEEACKVAEGIILAPSEELADGTVISPYNWSDYEDAMAENSGEDEALKTTATAEEMKNLHKIGEEFAVTGETDGESQNLRIKVTDVKVTDDVAILDPVFMDRDMLDVDENGKLLPDTISYIKAGDGINTLDEVISSREVPRKLVYVTLEYTNAGETELTDVLFFSSVMKIREENEVYEICGGEQPKEGDAWDTVQADSSSLEYGEEMAYYDVTGGERGNNYFGSIKAGETKILHVGFVVDEDALPYLYLNTGTSGSSYTFTEQDLAQGLVDIRQ</sequence>
<dbReference type="AlphaFoldDB" id="A0A173VNI1"/>
<feature type="transmembrane region" description="Helical" evidence="1">
    <location>
        <begin position="43"/>
        <end position="62"/>
    </location>
</feature>
<dbReference type="EMBL" id="CYXZ01000029">
    <property type="protein sequence ID" value="CUN28330.1"/>
    <property type="molecule type" value="Genomic_DNA"/>
</dbReference>
<keyword evidence="1" id="KW-0472">Membrane</keyword>
<dbReference type="InterPro" id="IPR025377">
    <property type="entry name" value="DUF4367"/>
</dbReference>
<keyword evidence="1" id="KW-1133">Transmembrane helix</keyword>
<accession>A0A173VNI1</accession>
<dbReference type="Pfam" id="PF14285">
    <property type="entry name" value="DUF4367"/>
    <property type="match status" value="1"/>
</dbReference>
<evidence type="ECO:0000259" key="2">
    <source>
        <dbReference type="Pfam" id="PF14285"/>
    </source>
</evidence>
<dbReference type="STRING" id="166486.ERS852572_03194"/>
<dbReference type="RefSeq" id="WP_055195641.1">
    <property type="nucleotide sequence ID" value="NZ_CABIYH010000029.1"/>
</dbReference>
<dbReference type="PaxDb" id="166486-ERS852572_03194"/>
<protein>
    <recommendedName>
        <fullName evidence="2">DUF4367 domain-containing protein</fullName>
    </recommendedName>
</protein>